<feature type="repeat" description="PPR" evidence="2">
    <location>
        <begin position="292"/>
        <end position="326"/>
    </location>
</feature>
<reference evidence="4 5" key="1">
    <citation type="journal article" date="2019" name="Nat. Plants">
        <title>Genome sequencing of Musa balbisiana reveals subgenome evolution and function divergence in polyploid bananas.</title>
        <authorList>
            <person name="Yao X."/>
        </authorList>
    </citation>
    <scope>NUCLEOTIDE SEQUENCE [LARGE SCALE GENOMIC DNA]</scope>
    <source>
        <strain evidence="5">cv. DH-PKW</strain>
        <tissue evidence="4">Leaves</tissue>
    </source>
</reference>
<dbReference type="Proteomes" id="UP000317650">
    <property type="component" value="Chromosome 5"/>
</dbReference>
<evidence type="ECO:0000256" key="1">
    <source>
        <dbReference type="ARBA" id="ARBA00022737"/>
    </source>
</evidence>
<feature type="repeat" description="PPR" evidence="2">
    <location>
        <begin position="256"/>
        <end position="291"/>
    </location>
</feature>
<dbReference type="NCBIfam" id="TIGR00756">
    <property type="entry name" value="PPR"/>
    <property type="match status" value="7"/>
</dbReference>
<feature type="repeat" description="PPR" evidence="2">
    <location>
        <begin position="397"/>
        <end position="431"/>
    </location>
</feature>
<evidence type="ECO:0000313" key="4">
    <source>
        <dbReference type="EMBL" id="THU65981.1"/>
    </source>
</evidence>
<feature type="repeat" description="PPR" evidence="2">
    <location>
        <begin position="186"/>
        <end position="220"/>
    </location>
</feature>
<dbReference type="Gene3D" id="1.25.40.10">
    <property type="entry name" value="Tetratricopeptide repeat domain"/>
    <property type="match status" value="4"/>
</dbReference>
<comment type="caution">
    <text evidence="4">The sequence shown here is derived from an EMBL/GenBank/DDBJ whole genome shotgun (WGS) entry which is preliminary data.</text>
</comment>
<feature type="repeat" description="PPR" evidence="2">
    <location>
        <begin position="362"/>
        <end position="396"/>
    </location>
</feature>
<name>A0A4S8JUW6_MUSBA</name>
<feature type="repeat" description="PPR" evidence="2">
    <location>
        <begin position="568"/>
        <end position="602"/>
    </location>
</feature>
<dbReference type="EMBL" id="PYDT01000003">
    <property type="protein sequence ID" value="THU65981.1"/>
    <property type="molecule type" value="Genomic_DNA"/>
</dbReference>
<dbReference type="FunFam" id="1.25.40.10:FF:000770">
    <property type="entry name" value="pentatricopeptide repeat-containing protein At5g39980, chloroplastic"/>
    <property type="match status" value="1"/>
</dbReference>
<evidence type="ECO:0000313" key="5">
    <source>
        <dbReference type="Proteomes" id="UP000317650"/>
    </source>
</evidence>
<evidence type="ECO:0000256" key="3">
    <source>
        <dbReference type="SAM" id="MobiDB-lite"/>
    </source>
</evidence>
<dbReference type="PANTHER" id="PTHR47942:SF63">
    <property type="entry name" value="PENTATRICOPEPTIDE REPEAT-CONTAINING PROTEIN"/>
    <property type="match status" value="1"/>
</dbReference>
<accession>A0A4S8JUW6</accession>
<dbReference type="AlphaFoldDB" id="A0A4S8JUW6"/>
<dbReference type="InterPro" id="IPR051222">
    <property type="entry name" value="PPR/CCM1_RNA-binding"/>
</dbReference>
<feature type="repeat" description="PPR" evidence="2">
    <location>
        <begin position="327"/>
        <end position="361"/>
    </location>
</feature>
<gene>
    <name evidence="4" type="ORF">C4D60_Mb05t09380</name>
</gene>
<dbReference type="InterPro" id="IPR011990">
    <property type="entry name" value="TPR-like_helical_dom_sf"/>
</dbReference>
<feature type="region of interest" description="Disordered" evidence="3">
    <location>
        <begin position="1"/>
        <end position="46"/>
    </location>
</feature>
<feature type="repeat" description="PPR" evidence="2">
    <location>
        <begin position="533"/>
        <end position="567"/>
    </location>
</feature>
<feature type="compositionally biased region" description="Basic residues" evidence="3">
    <location>
        <begin position="8"/>
        <end position="22"/>
    </location>
</feature>
<dbReference type="PROSITE" id="PS51375">
    <property type="entry name" value="PPR"/>
    <property type="match status" value="10"/>
</dbReference>
<keyword evidence="1" id="KW-0677">Repeat</keyword>
<dbReference type="STRING" id="52838.A0A4S8JUW6"/>
<dbReference type="Pfam" id="PF13041">
    <property type="entry name" value="PPR_2"/>
    <property type="match status" value="3"/>
</dbReference>
<sequence>MAAAALPLHHHPFPSHHHHPSKISRLAPPLYPRLSDSPPTLPPLAAAGRDVWRSHDLHHHHDLHPTRRRPPQRHHYIDRSVDMAALLYQLSQTTTSEELHAVMSPYLGGPAGEYRLSPRFVVSLLSREPDHRRSLALLDWMVDAAGYQPSSFAFNVVLRNALRAAQFPLAIGLLHEMRRLRRPSPDPVTYSTLISALARADRLDAALALLPLMDADGVAPDLPLFTTLISLALRLGDHAKALALFSRLRAAGLNPDLKAFNAALHALSLAGLLREARRLLLSDMPEAGVAPDAVSFSTVLAALVRRRRFLQALSLFAEMRPRRVSPDLTTCNIMLDAYGQLDMAKEADRLFWSMRRIGVEPGIVTYNTMLRVYGDAELFGEAIHLFRLMQRKEIEQNVVTYNTMIRIYGKTLEHEKAGNLVQEMQKRGIEPNAITYSTIISIWGKAGKLDRAAKLFQKLRCSGVEIDPVLYQTIIVVYERAGLVAHARRLLHDLKHPENIPKETAVKILANAGRVEEAAWLFRQTSDAGEVKDISVFRCMMDLFSRNRKHINVIEVFEKMRAVGFFPDSEMIATVLNAYGKLQEFDRADAVYQEMKEEGCVFSDRVHFQMLSLLGARRDFKGVEALLESLNSDPNIDKKELHLVAAGVYERANKLDEASRIVAKIRNLDP</sequence>
<keyword evidence="5" id="KW-1185">Reference proteome</keyword>
<evidence type="ECO:0000256" key="2">
    <source>
        <dbReference type="PROSITE-ProRule" id="PRU00708"/>
    </source>
</evidence>
<dbReference type="Pfam" id="PF01535">
    <property type="entry name" value="PPR"/>
    <property type="match status" value="3"/>
</dbReference>
<protein>
    <recommendedName>
        <fullName evidence="6">Pentacotripeptide-repeat region of PRORP domain-containing protein</fullName>
    </recommendedName>
</protein>
<organism evidence="4 5">
    <name type="scientific">Musa balbisiana</name>
    <name type="common">Banana</name>
    <dbReference type="NCBI Taxonomy" id="52838"/>
    <lineage>
        <taxon>Eukaryota</taxon>
        <taxon>Viridiplantae</taxon>
        <taxon>Streptophyta</taxon>
        <taxon>Embryophyta</taxon>
        <taxon>Tracheophyta</taxon>
        <taxon>Spermatophyta</taxon>
        <taxon>Magnoliopsida</taxon>
        <taxon>Liliopsida</taxon>
        <taxon>Zingiberales</taxon>
        <taxon>Musaceae</taxon>
        <taxon>Musa</taxon>
    </lineage>
</organism>
<feature type="repeat" description="PPR" evidence="2">
    <location>
        <begin position="432"/>
        <end position="466"/>
    </location>
</feature>
<evidence type="ECO:0008006" key="6">
    <source>
        <dbReference type="Google" id="ProtNLM"/>
    </source>
</evidence>
<feature type="repeat" description="PPR" evidence="2">
    <location>
        <begin position="221"/>
        <end position="255"/>
    </location>
</feature>
<dbReference type="InterPro" id="IPR002885">
    <property type="entry name" value="PPR_rpt"/>
</dbReference>
<dbReference type="PANTHER" id="PTHR47942">
    <property type="entry name" value="TETRATRICOPEPTIDE REPEAT (TPR)-LIKE SUPERFAMILY PROTEIN-RELATED"/>
    <property type="match status" value="1"/>
</dbReference>
<proteinExistence type="predicted"/>
<dbReference type="Pfam" id="PF13812">
    <property type="entry name" value="PPR_3"/>
    <property type="match status" value="1"/>
</dbReference>